<organism evidence="1 2">
    <name type="scientific">Eufriesea mexicana</name>
    <dbReference type="NCBI Taxonomy" id="516756"/>
    <lineage>
        <taxon>Eukaryota</taxon>
        <taxon>Metazoa</taxon>
        <taxon>Ecdysozoa</taxon>
        <taxon>Arthropoda</taxon>
        <taxon>Hexapoda</taxon>
        <taxon>Insecta</taxon>
        <taxon>Pterygota</taxon>
        <taxon>Neoptera</taxon>
        <taxon>Endopterygota</taxon>
        <taxon>Hymenoptera</taxon>
        <taxon>Apocrita</taxon>
        <taxon>Aculeata</taxon>
        <taxon>Apoidea</taxon>
        <taxon>Anthophila</taxon>
        <taxon>Apidae</taxon>
        <taxon>Eufriesea</taxon>
    </lineage>
</organism>
<dbReference type="Proteomes" id="UP000250275">
    <property type="component" value="Unassembled WGS sequence"/>
</dbReference>
<keyword evidence="2" id="KW-1185">Reference proteome</keyword>
<dbReference type="AlphaFoldDB" id="A0A310SL75"/>
<sequence length="83" mass="9287">MFGQSSPVSDLCSFQSPGSSDKRLVVAARETIFQLHNPSSGIVPLRKHARVDERYNHAIMHAKSKLIRILSASRLYIQGTYIC</sequence>
<accession>A0A310SL75</accession>
<evidence type="ECO:0000313" key="1">
    <source>
        <dbReference type="EMBL" id="OAD54487.1"/>
    </source>
</evidence>
<name>A0A310SL75_9HYME</name>
<evidence type="ECO:0000313" key="2">
    <source>
        <dbReference type="Proteomes" id="UP000250275"/>
    </source>
</evidence>
<reference evidence="1 2" key="1">
    <citation type="submission" date="2015-07" db="EMBL/GenBank/DDBJ databases">
        <title>The genome of Eufriesea mexicana.</title>
        <authorList>
            <person name="Pan H."/>
            <person name="Kapheim K."/>
        </authorList>
    </citation>
    <scope>NUCLEOTIDE SEQUENCE [LARGE SCALE GENOMIC DNA]</scope>
    <source>
        <strain evidence="1">0111107269</strain>
        <tissue evidence="1">Whole body</tissue>
    </source>
</reference>
<protein>
    <submittedName>
        <fullName evidence="1">Uncharacterized protein</fullName>
    </submittedName>
</protein>
<dbReference type="EMBL" id="KQ764553">
    <property type="protein sequence ID" value="OAD54487.1"/>
    <property type="molecule type" value="Genomic_DNA"/>
</dbReference>
<proteinExistence type="predicted"/>
<gene>
    <name evidence="1" type="ORF">WN48_06725</name>
</gene>